<gene>
    <name evidence="2" type="ORF">ACFQ4E_09220</name>
</gene>
<dbReference type="RefSeq" id="WP_386802808.1">
    <property type="nucleotide sequence ID" value="NZ_JBHTMU010000013.1"/>
</dbReference>
<proteinExistence type="predicted"/>
<keyword evidence="3" id="KW-1185">Reference proteome</keyword>
<accession>A0ABW3ZHD9</accession>
<evidence type="ECO:0000313" key="3">
    <source>
        <dbReference type="Proteomes" id="UP001597135"/>
    </source>
</evidence>
<evidence type="ECO:0008006" key="4">
    <source>
        <dbReference type="Google" id="ProtNLM"/>
    </source>
</evidence>
<reference evidence="3" key="1">
    <citation type="journal article" date="2019" name="Int. J. Syst. Evol. Microbiol.">
        <title>The Global Catalogue of Microorganisms (GCM) 10K type strain sequencing project: providing services to taxonomists for standard genome sequencing and annotation.</title>
        <authorList>
            <consortium name="The Broad Institute Genomics Platform"/>
            <consortium name="The Broad Institute Genome Sequencing Center for Infectious Disease"/>
            <person name="Wu L."/>
            <person name="Ma J."/>
        </authorList>
    </citation>
    <scope>NUCLEOTIDE SEQUENCE [LARGE SCALE GENOMIC DNA]</scope>
    <source>
        <strain evidence="3">CCUG 62953</strain>
    </source>
</reference>
<feature type="signal peptide" evidence="1">
    <location>
        <begin position="1"/>
        <end position="22"/>
    </location>
</feature>
<organism evidence="2 3">
    <name type="scientific">Litorisediminicola beolgyonensis</name>
    <dbReference type="NCBI Taxonomy" id="1173614"/>
    <lineage>
        <taxon>Bacteria</taxon>
        <taxon>Pseudomonadati</taxon>
        <taxon>Pseudomonadota</taxon>
        <taxon>Alphaproteobacteria</taxon>
        <taxon>Rhodobacterales</taxon>
        <taxon>Paracoccaceae</taxon>
        <taxon>Litorisediminicola</taxon>
    </lineage>
</organism>
<feature type="chain" id="PRO_5046008069" description="DUF732 domain-containing protein" evidence="1">
    <location>
        <begin position="23"/>
        <end position="135"/>
    </location>
</feature>
<keyword evidence="1" id="KW-0732">Signal</keyword>
<protein>
    <recommendedName>
        <fullName evidence="4">DUF732 domain-containing protein</fullName>
    </recommendedName>
</protein>
<comment type="caution">
    <text evidence="2">The sequence shown here is derived from an EMBL/GenBank/DDBJ whole genome shotgun (WGS) entry which is preliminary data.</text>
</comment>
<dbReference type="EMBL" id="JBHTMU010000013">
    <property type="protein sequence ID" value="MFD1342596.1"/>
    <property type="molecule type" value="Genomic_DNA"/>
</dbReference>
<name>A0ABW3ZHD9_9RHOB</name>
<sequence>MNSPLLALVSAACLAAPALVSAQPLDCPAPAPVFSEADATPLDLSTLAQTVGSTELDGASLHAVADQVRSDYPDASDADIADILITAFCTYLKTDAPESHRSEANVTAFEQEAYDAVFGGAPPQDYPRQGWLYGN</sequence>
<dbReference type="Proteomes" id="UP001597135">
    <property type="component" value="Unassembled WGS sequence"/>
</dbReference>
<evidence type="ECO:0000313" key="2">
    <source>
        <dbReference type="EMBL" id="MFD1342596.1"/>
    </source>
</evidence>
<evidence type="ECO:0000256" key="1">
    <source>
        <dbReference type="SAM" id="SignalP"/>
    </source>
</evidence>